<sequence length="607" mass="65889">MESRIESPLHASRTLTAPPIAAEVRNLRLKFPGSPELLFRDLSLQIRQGEKVLLLGPSGCGKSTLLQVLGGIIPRVNEVPLKADKLIVPYSTGIVFQDPDTQFCMPYVDEELAFVLENLAVPRAEMPRRIEQALREVGLNLPDAHVPIGSLSQGMKQRLALASALLLEPDTLLLDEPSALLDPEGRRVIWEAVRAVSDRRTVIIVEHRVEEVLHWADRVVLFAADGSILADDAPERIFERYRAEMLRYGIWYPQAWNDAYGSEQRSTAEAPPSRIARTLSGQADTPNEPTALETWSGSGSGKSAVSAEAIQPVASAVSAPSYAYAPSASASGEAAAVSASPDRAEPLLRLDDFRVLRGGKTVCAAASAAAYPGDLIALTGPNGAGKSSLLLGLMGLLPHEGSCECAGGRPSGRKQLREAAAKHAAFVFQNPEFQFVTNRVLDEVLFTLRSEAEAALRAPRGGGFAGWLAPRRRARLDAVAEAELLRQSEACLERFGLGDYAERHPYLLSLGQKRRLSVASAIVSDKPLLLLDEPTFGQDARNAFAILDLCERLRASGHAVLMITHEMEIAERLATQIWTVEQGKLSSVWQTARSRDDELRLSEGGRG</sequence>
<evidence type="ECO:0000313" key="2">
    <source>
        <dbReference type="Proteomes" id="UP001380953"/>
    </source>
</evidence>
<accession>A0ACC6PAD8</accession>
<proteinExistence type="predicted"/>
<dbReference type="EMBL" id="JBBKAR010000026">
    <property type="protein sequence ID" value="MEJ8303839.1"/>
    <property type="molecule type" value="Genomic_DNA"/>
</dbReference>
<keyword evidence="1" id="KW-0067">ATP-binding</keyword>
<keyword evidence="2" id="KW-1185">Reference proteome</keyword>
<comment type="caution">
    <text evidence="1">The sequence shown here is derived from an EMBL/GenBank/DDBJ whole genome shotgun (WGS) entry which is preliminary data.</text>
</comment>
<keyword evidence="1" id="KW-0547">Nucleotide-binding</keyword>
<evidence type="ECO:0000313" key="1">
    <source>
        <dbReference type="EMBL" id="MEJ8303839.1"/>
    </source>
</evidence>
<dbReference type="Proteomes" id="UP001380953">
    <property type="component" value="Unassembled WGS sequence"/>
</dbReference>
<gene>
    <name evidence="1" type="ORF">WKI47_07975</name>
</gene>
<name>A0ACC6PAD8_9BACL</name>
<reference evidence="1" key="1">
    <citation type="submission" date="2024-03" db="EMBL/GenBank/DDBJ databases">
        <title>Whole genome sequecning of epiphytes from Marcgravia umbellata leaves.</title>
        <authorList>
            <person name="Kumar G."/>
            <person name="Savka M.A."/>
        </authorList>
    </citation>
    <scope>NUCLEOTIDE SEQUENCE</scope>
    <source>
        <strain evidence="1">RIT_BL5</strain>
    </source>
</reference>
<organism evidence="1 2">
    <name type="scientific">Saccharibacillus sacchari</name>
    <dbReference type="NCBI Taxonomy" id="456493"/>
    <lineage>
        <taxon>Bacteria</taxon>
        <taxon>Bacillati</taxon>
        <taxon>Bacillota</taxon>
        <taxon>Bacilli</taxon>
        <taxon>Bacillales</taxon>
        <taxon>Paenibacillaceae</taxon>
        <taxon>Saccharibacillus</taxon>
    </lineage>
</organism>
<protein>
    <submittedName>
        <fullName evidence="1">ABC transporter ATP-binding protein</fullName>
    </submittedName>
</protein>